<dbReference type="GO" id="GO:0003677">
    <property type="term" value="F:DNA binding"/>
    <property type="evidence" value="ECO:0007669"/>
    <property type="project" value="UniProtKB-KW"/>
</dbReference>
<feature type="region of interest" description="Disordered" evidence="6">
    <location>
        <begin position="320"/>
        <end position="340"/>
    </location>
</feature>
<feature type="domain" description="Alpha-L-arabinofuranosidase B arabinose-binding" evidence="8">
    <location>
        <begin position="346"/>
        <end position="470"/>
    </location>
</feature>
<name>A0A7W5AD21_9ACTN</name>
<comment type="similarity">
    <text evidence="5">Belongs to the sigma-70 factor family. ECF subfamily.</text>
</comment>
<dbReference type="GO" id="GO:0006352">
    <property type="term" value="P:DNA-templated transcription initiation"/>
    <property type="evidence" value="ECO:0007669"/>
    <property type="project" value="InterPro"/>
</dbReference>
<comment type="caution">
    <text evidence="9">The sequence shown here is derived from an EMBL/GenBank/DDBJ whole genome shotgun (WGS) entry which is preliminary data.</text>
</comment>
<dbReference type="NCBIfam" id="TIGR02937">
    <property type="entry name" value="sigma70-ECF"/>
    <property type="match status" value="1"/>
</dbReference>
<reference evidence="9 10" key="1">
    <citation type="submission" date="2020-08" db="EMBL/GenBank/DDBJ databases">
        <title>Genomic Encyclopedia of Type Strains, Phase III (KMG-III): the genomes of soil and plant-associated and newly described type strains.</title>
        <authorList>
            <person name="Whitman W."/>
        </authorList>
    </citation>
    <scope>NUCLEOTIDE SEQUENCE [LARGE SCALE GENOMIC DNA]</scope>
    <source>
        <strain evidence="9 10">CECT 3287</strain>
    </source>
</reference>
<dbReference type="InterPro" id="IPR007934">
    <property type="entry name" value="AbfB_ABD"/>
</dbReference>
<evidence type="ECO:0000256" key="1">
    <source>
        <dbReference type="ARBA" id="ARBA00023015"/>
    </source>
</evidence>
<dbReference type="EMBL" id="JACHXF010000002">
    <property type="protein sequence ID" value="MBB3094048.1"/>
    <property type="molecule type" value="Genomic_DNA"/>
</dbReference>
<keyword evidence="4 5" id="KW-0804">Transcription</keyword>
<evidence type="ECO:0000259" key="8">
    <source>
        <dbReference type="Pfam" id="PF05270"/>
    </source>
</evidence>
<dbReference type="InterPro" id="IPR036195">
    <property type="entry name" value="AbfB_ABD_sf"/>
</dbReference>
<dbReference type="InterPro" id="IPR014284">
    <property type="entry name" value="RNA_pol_sigma-70_dom"/>
</dbReference>
<dbReference type="PANTHER" id="PTHR43133">
    <property type="entry name" value="RNA POLYMERASE ECF-TYPE SIGMA FACTO"/>
    <property type="match status" value="1"/>
</dbReference>
<keyword evidence="10" id="KW-1185">Reference proteome</keyword>
<evidence type="ECO:0000313" key="10">
    <source>
        <dbReference type="Proteomes" id="UP000590749"/>
    </source>
</evidence>
<dbReference type="Gene3D" id="1.10.1740.10">
    <property type="match status" value="1"/>
</dbReference>
<evidence type="ECO:0000256" key="6">
    <source>
        <dbReference type="SAM" id="MobiDB-lite"/>
    </source>
</evidence>
<dbReference type="Pfam" id="PF04542">
    <property type="entry name" value="Sigma70_r2"/>
    <property type="match status" value="1"/>
</dbReference>
<dbReference type="Pfam" id="PF05270">
    <property type="entry name" value="AbfB"/>
    <property type="match status" value="1"/>
</dbReference>
<evidence type="ECO:0000259" key="7">
    <source>
        <dbReference type="Pfam" id="PF04542"/>
    </source>
</evidence>
<dbReference type="PROSITE" id="PS01063">
    <property type="entry name" value="SIGMA70_ECF"/>
    <property type="match status" value="1"/>
</dbReference>
<evidence type="ECO:0000256" key="2">
    <source>
        <dbReference type="ARBA" id="ARBA00023082"/>
    </source>
</evidence>
<gene>
    <name evidence="9" type="ORF">FHR83_001697</name>
</gene>
<dbReference type="PANTHER" id="PTHR43133:SF51">
    <property type="entry name" value="RNA POLYMERASE SIGMA FACTOR"/>
    <property type="match status" value="1"/>
</dbReference>
<sequence length="476" mass="50822">MPATRTDGTTLVRAARAGDRDALEELVSAHLPMVYALTAQALDGHPDVDDVVQDVMVRALRQLPSLRSPESFRPWLAAIALRQISTHQLRTRQAAERRAAVDEADLLPGAGFEGLTHLRLELSDQRRQVRQAARWLDTGDRALLALWWLEVAGRLSRSELAETLGVTVSHAGVRIQRMRGQLDLARGVEAALAARPICAGLAGETTGWDGVAGPLWRKRLARHLHSCRSCRRAADDLVPADRLLAGLVLIPVPATVTAAVLANWTPENVVAALARPAASASGPAADRVRWLGARVRPTVIAVVAGALAIGAAVAVLTTPDEPEATTPSALTTSERPGAAMPDGPVSLESANAAGRYVTVSDEAGVLATAREQATFQPVAGLADPDCFSFRTADGSYLRHASWQLRAHKDVGTNLFHGDATFCVRAGSIPGSVALESSNYPGWFLRHRGDELWVDRSDGSAAFRADGSFLIRPASQR</sequence>
<dbReference type="InterPro" id="IPR013325">
    <property type="entry name" value="RNA_pol_sigma_r2"/>
</dbReference>
<keyword evidence="1 5" id="KW-0805">Transcription regulation</keyword>
<dbReference type="Proteomes" id="UP000590749">
    <property type="component" value="Unassembled WGS sequence"/>
</dbReference>
<proteinExistence type="inferred from homology"/>
<dbReference type="InterPro" id="IPR039425">
    <property type="entry name" value="RNA_pol_sigma-70-like"/>
</dbReference>
<dbReference type="InterPro" id="IPR000838">
    <property type="entry name" value="RNA_pol_sigma70_ECF_CS"/>
</dbReference>
<dbReference type="GO" id="GO:0046373">
    <property type="term" value="P:L-arabinose metabolic process"/>
    <property type="evidence" value="ECO:0007669"/>
    <property type="project" value="InterPro"/>
</dbReference>
<evidence type="ECO:0000256" key="5">
    <source>
        <dbReference type="RuleBase" id="RU000716"/>
    </source>
</evidence>
<dbReference type="RefSeq" id="WP_183218237.1">
    <property type="nucleotide sequence ID" value="NZ_BMPW01000015.1"/>
</dbReference>
<organism evidence="9 10">
    <name type="scientific">Actinoplanes campanulatus</name>
    <dbReference type="NCBI Taxonomy" id="113559"/>
    <lineage>
        <taxon>Bacteria</taxon>
        <taxon>Bacillati</taxon>
        <taxon>Actinomycetota</taxon>
        <taxon>Actinomycetes</taxon>
        <taxon>Micromonosporales</taxon>
        <taxon>Micromonosporaceae</taxon>
        <taxon>Actinoplanes</taxon>
    </lineage>
</organism>
<accession>A0A7W5AD21</accession>
<dbReference type="SUPFAM" id="SSF88946">
    <property type="entry name" value="Sigma2 domain of RNA polymerase sigma factors"/>
    <property type="match status" value="1"/>
</dbReference>
<dbReference type="CDD" id="cd23399">
    <property type="entry name" value="beta-trefoil_ABD_ABFB"/>
    <property type="match status" value="1"/>
</dbReference>
<keyword evidence="3 5" id="KW-0238">DNA-binding</keyword>
<evidence type="ECO:0000313" key="9">
    <source>
        <dbReference type="EMBL" id="MBB3094048.1"/>
    </source>
</evidence>
<dbReference type="GO" id="GO:0046556">
    <property type="term" value="F:alpha-L-arabinofuranosidase activity"/>
    <property type="evidence" value="ECO:0007669"/>
    <property type="project" value="InterPro"/>
</dbReference>
<keyword evidence="2 5" id="KW-0731">Sigma factor</keyword>
<evidence type="ECO:0000256" key="3">
    <source>
        <dbReference type="ARBA" id="ARBA00023125"/>
    </source>
</evidence>
<dbReference type="InterPro" id="IPR007627">
    <property type="entry name" value="RNA_pol_sigma70_r2"/>
</dbReference>
<feature type="domain" description="RNA polymerase sigma-70 region 2" evidence="7">
    <location>
        <begin position="26"/>
        <end position="88"/>
    </location>
</feature>
<dbReference type="SUPFAM" id="SSF110221">
    <property type="entry name" value="AbfB domain"/>
    <property type="match status" value="1"/>
</dbReference>
<evidence type="ECO:0000256" key="4">
    <source>
        <dbReference type="ARBA" id="ARBA00023163"/>
    </source>
</evidence>
<dbReference type="GO" id="GO:0016987">
    <property type="term" value="F:sigma factor activity"/>
    <property type="evidence" value="ECO:0007669"/>
    <property type="project" value="UniProtKB-KW"/>
</dbReference>
<feature type="compositionally biased region" description="Polar residues" evidence="6">
    <location>
        <begin position="325"/>
        <end position="334"/>
    </location>
</feature>
<dbReference type="AlphaFoldDB" id="A0A7W5AD21"/>
<dbReference type="Gene3D" id="2.80.10.50">
    <property type="match status" value="1"/>
</dbReference>
<protein>
    <recommendedName>
        <fullName evidence="5">RNA polymerase sigma factor</fullName>
    </recommendedName>
</protein>